<dbReference type="STRING" id="1799789.AX660_13955"/>
<sequence>MMKSIHSSALAIGILMTLVGCAATEDLMSNLSSKESSRPIWADEPLISGDQCDTLTVDNIKSFLIKYSQAEDLESKSDEFGNEAMNTYTLASVLINRSQLCLSHALALKSTTENLLKEKAILLGGTSLSKKEIAQHREYSQAASKEIKAASAQVDSLAPEQKKSLILGITTYLSGTYTTMKIKKAMVKYVDKTSDKLSATAKSAKSDYLGSAMDAVSGSFNSVLGDGKKIYDIVAGLPLHGKSLYETGTYFIEYANQQNLDLPSDTTDEFLSTVDW</sequence>
<dbReference type="AlphaFoldDB" id="A0A136A1Y7"/>
<accession>A0A136A1Y7</accession>
<dbReference type="OrthoDB" id="6384259at2"/>
<keyword evidence="3" id="KW-1185">Reference proteome</keyword>
<name>A0A136A1Y7_9ALTE</name>
<evidence type="ECO:0000313" key="2">
    <source>
        <dbReference type="EMBL" id="KXI29246.1"/>
    </source>
</evidence>
<keyword evidence="1" id="KW-0732">Signal</keyword>
<evidence type="ECO:0008006" key="4">
    <source>
        <dbReference type="Google" id="ProtNLM"/>
    </source>
</evidence>
<comment type="caution">
    <text evidence="2">The sequence shown here is derived from an EMBL/GenBank/DDBJ whole genome shotgun (WGS) entry which is preliminary data.</text>
</comment>
<organism evidence="2 3">
    <name type="scientific">Paraglaciecola hydrolytica</name>
    <dbReference type="NCBI Taxonomy" id="1799789"/>
    <lineage>
        <taxon>Bacteria</taxon>
        <taxon>Pseudomonadati</taxon>
        <taxon>Pseudomonadota</taxon>
        <taxon>Gammaproteobacteria</taxon>
        <taxon>Alteromonadales</taxon>
        <taxon>Alteromonadaceae</taxon>
        <taxon>Paraglaciecola</taxon>
    </lineage>
</organism>
<feature type="chain" id="PRO_5007469404" description="Lipoprotein" evidence="1">
    <location>
        <begin position="23"/>
        <end position="276"/>
    </location>
</feature>
<dbReference type="RefSeq" id="WP_131811787.1">
    <property type="nucleotide sequence ID" value="NZ_LSNE01000005.1"/>
</dbReference>
<gene>
    <name evidence="2" type="ORF">AX660_13955</name>
</gene>
<dbReference type="Proteomes" id="UP000070299">
    <property type="component" value="Unassembled WGS sequence"/>
</dbReference>
<protein>
    <recommendedName>
        <fullName evidence="4">Lipoprotein</fullName>
    </recommendedName>
</protein>
<reference evidence="3" key="1">
    <citation type="submission" date="2016-02" db="EMBL/GenBank/DDBJ databases">
        <authorList>
            <person name="Schultz-Johansen M."/>
            <person name="Glaring M.A."/>
            <person name="Bech P.K."/>
            <person name="Stougaard P."/>
        </authorList>
    </citation>
    <scope>NUCLEOTIDE SEQUENCE [LARGE SCALE GENOMIC DNA]</scope>
    <source>
        <strain evidence="3">S66</strain>
    </source>
</reference>
<dbReference type="PROSITE" id="PS51257">
    <property type="entry name" value="PROKAR_LIPOPROTEIN"/>
    <property type="match status" value="1"/>
</dbReference>
<evidence type="ECO:0000313" key="3">
    <source>
        <dbReference type="Proteomes" id="UP000070299"/>
    </source>
</evidence>
<proteinExistence type="predicted"/>
<evidence type="ECO:0000256" key="1">
    <source>
        <dbReference type="SAM" id="SignalP"/>
    </source>
</evidence>
<feature type="signal peptide" evidence="1">
    <location>
        <begin position="1"/>
        <end position="22"/>
    </location>
</feature>
<dbReference type="EMBL" id="LSNE01000005">
    <property type="protein sequence ID" value="KXI29246.1"/>
    <property type="molecule type" value="Genomic_DNA"/>
</dbReference>